<keyword evidence="10" id="KW-0175">Coiled coil</keyword>
<dbReference type="InterPro" id="IPR050739">
    <property type="entry name" value="MFP"/>
</dbReference>
<dbReference type="GO" id="GO:0005886">
    <property type="term" value="C:plasma membrane"/>
    <property type="evidence" value="ECO:0007669"/>
    <property type="project" value="UniProtKB-SubCell"/>
</dbReference>
<dbReference type="EMBL" id="FWFO01000009">
    <property type="protein sequence ID" value="SLN73950.1"/>
    <property type="molecule type" value="Genomic_DNA"/>
</dbReference>
<dbReference type="Proteomes" id="UP000193077">
    <property type="component" value="Unassembled WGS sequence"/>
</dbReference>
<dbReference type="PANTHER" id="PTHR30386">
    <property type="entry name" value="MEMBRANE FUSION SUBUNIT OF EMRAB-TOLC MULTIDRUG EFFLUX PUMP"/>
    <property type="match status" value="1"/>
</dbReference>
<dbReference type="PROSITE" id="PS00543">
    <property type="entry name" value="HLYD_FAMILY"/>
    <property type="match status" value="1"/>
</dbReference>
<protein>
    <recommendedName>
        <fullName evidence="9">Membrane fusion protein (MFP) family protein</fullName>
    </recommendedName>
</protein>
<evidence type="ECO:0000256" key="4">
    <source>
        <dbReference type="ARBA" id="ARBA00022475"/>
    </source>
</evidence>
<dbReference type="Pfam" id="PF25994">
    <property type="entry name" value="HH_AprE"/>
    <property type="match status" value="1"/>
</dbReference>
<dbReference type="PRINTS" id="PR01490">
    <property type="entry name" value="RTXTOXIND"/>
</dbReference>
<evidence type="ECO:0000256" key="3">
    <source>
        <dbReference type="ARBA" id="ARBA00022448"/>
    </source>
</evidence>
<dbReference type="OrthoDB" id="9810980at2"/>
<dbReference type="Pfam" id="PF26002">
    <property type="entry name" value="Beta-barrel_AprE"/>
    <property type="match status" value="1"/>
</dbReference>
<dbReference type="GO" id="GO:0009306">
    <property type="term" value="P:protein secretion"/>
    <property type="evidence" value="ECO:0007669"/>
    <property type="project" value="InterPro"/>
</dbReference>
<keyword evidence="3 9" id="KW-0813">Transport</keyword>
<dbReference type="RefSeq" id="WP_085798114.1">
    <property type="nucleotide sequence ID" value="NZ_FWFO01000009.1"/>
</dbReference>
<evidence type="ECO:0000259" key="12">
    <source>
        <dbReference type="Pfam" id="PF26002"/>
    </source>
</evidence>
<dbReference type="InterPro" id="IPR010129">
    <property type="entry name" value="T1SS_HlyD"/>
</dbReference>
<name>A0A1Y5TV60_9RHOB</name>
<evidence type="ECO:0000256" key="10">
    <source>
        <dbReference type="SAM" id="Coils"/>
    </source>
</evidence>
<keyword evidence="14" id="KW-1185">Reference proteome</keyword>
<keyword evidence="7" id="KW-1133">Transmembrane helix</keyword>
<dbReference type="PANTHER" id="PTHR30386:SF26">
    <property type="entry name" value="TRANSPORT PROTEIN COMB"/>
    <property type="match status" value="1"/>
</dbReference>
<keyword evidence="5 9" id="KW-0997">Cell inner membrane</keyword>
<evidence type="ECO:0000256" key="5">
    <source>
        <dbReference type="ARBA" id="ARBA00022519"/>
    </source>
</evidence>
<reference evidence="13 14" key="1">
    <citation type="submission" date="2017-03" db="EMBL/GenBank/DDBJ databases">
        <authorList>
            <person name="Afonso C.L."/>
            <person name="Miller P.J."/>
            <person name="Scott M.A."/>
            <person name="Spackman E."/>
            <person name="Goraichik I."/>
            <person name="Dimitrov K.M."/>
            <person name="Suarez D.L."/>
            <person name="Swayne D.E."/>
        </authorList>
    </citation>
    <scope>NUCLEOTIDE SEQUENCE [LARGE SCALE GENOMIC DNA]</scope>
    <source>
        <strain evidence="13 14">CECT 7639</strain>
    </source>
</reference>
<evidence type="ECO:0000313" key="14">
    <source>
        <dbReference type="Proteomes" id="UP000193077"/>
    </source>
</evidence>
<evidence type="ECO:0000256" key="1">
    <source>
        <dbReference type="ARBA" id="ARBA00004377"/>
    </source>
</evidence>
<organism evidence="13 14">
    <name type="scientific">Falsiruegeria litorea R37</name>
    <dbReference type="NCBI Taxonomy" id="1200284"/>
    <lineage>
        <taxon>Bacteria</taxon>
        <taxon>Pseudomonadati</taxon>
        <taxon>Pseudomonadota</taxon>
        <taxon>Alphaproteobacteria</taxon>
        <taxon>Rhodobacterales</taxon>
        <taxon>Roseobacteraceae</taxon>
        <taxon>Falsiruegeria</taxon>
    </lineage>
</organism>
<evidence type="ECO:0000256" key="9">
    <source>
        <dbReference type="RuleBase" id="RU365093"/>
    </source>
</evidence>
<feature type="coiled-coil region" evidence="10">
    <location>
        <begin position="145"/>
        <end position="172"/>
    </location>
</feature>
<proteinExistence type="inferred from homology"/>
<keyword evidence="6" id="KW-0812">Transmembrane</keyword>
<dbReference type="Gene3D" id="2.40.30.170">
    <property type="match status" value="1"/>
</dbReference>
<keyword evidence="8" id="KW-0472">Membrane</keyword>
<comment type="similarity">
    <text evidence="2 9">Belongs to the membrane fusion protein (MFP) (TC 8.A.1) family.</text>
</comment>
<keyword evidence="4 9" id="KW-1003">Cell membrane</keyword>
<evidence type="ECO:0000256" key="7">
    <source>
        <dbReference type="ARBA" id="ARBA00022989"/>
    </source>
</evidence>
<evidence type="ECO:0000256" key="6">
    <source>
        <dbReference type="ARBA" id="ARBA00022692"/>
    </source>
</evidence>
<dbReference type="NCBIfam" id="TIGR01843">
    <property type="entry name" value="type_I_hlyD"/>
    <property type="match status" value="1"/>
</dbReference>
<evidence type="ECO:0000256" key="8">
    <source>
        <dbReference type="ARBA" id="ARBA00023136"/>
    </source>
</evidence>
<evidence type="ECO:0000256" key="2">
    <source>
        <dbReference type="ARBA" id="ARBA00009477"/>
    </source>
</evidence>
<evidence type="ECO:0000259" key="11">
    <source>
        <dbReference type="Pfam" id="PF25994"/>
    </source>
</evidence>
<accession>A0A1Y5TV60</accession>
<feature type="domain" description="AprE-like beta-barrel" evidence="12">
    <location>
        <begin position="323"/>
        <end position="414"/>
    </location>
</feature>
<evidence type="ECO:0000313" key="13">
    <source>
        <dbReference type="EMBL" id="SLN73950.1"/>
    </source>
</evidence>
<comment type="subcellular location">
    <subcellularLocation>
        <location evidence="1 9">Cell inner membrane</location>
        <topology evidence="1 9">Single-pass membrane protein</topology>
    </subcellularLocation>
</comment>
<dbReference type="InterPro" id="IPR058982">
    <property type="entry name" value="Beta-barrel_AprE"/>
</dbReference>
<dbReference type="AlphaFoldDB" id="A0A1Y5TV60"/>
<dbReference type="InterPro" id="IPR058781">
    <property type="entry name" value="HH_AprE-like"/>
</dbReference>
<gene>
    <name evidence="13" type="primary">prsE_4</name>
    <name evidence="13" type="ORF">TRL7639_04472</name>
</gene>
<feature type="domain" description="AprE-like long alpha-helical hairpin" evidence="11">
    <location>
        <begin position="98"/>
        <end position="279"/>
    </location>
</feature>
<sequence>MSRHPDLDKLAREMRGRSPLRGSLLLLVILGFLVTAGLWAHNTEIDDVTRADGRIVPSGDIQVIQATEAGVLQALHVREGQVVDQDTLLMELDGTQLDSQLSQEQQRAFGLMARIERLQAEIDDVALRFSDELLAEAADVVRSETALYQGRQAELQAEIDILENQRLQRQREYEEGMVDQVTATATLMVLAEERAIMAPLVERRMEPATTLLTLRRSEAEWQGRQVRAEAVVNRLHTGLSEIDERIRAQRKRFRSAALTDLALATAELAALKPALPALERRAARAQLHAPVRGIVNRIHRSTLGALARSGEDLIEIVPLDDTLLVEAYVRPADIAFLHAGQPVKVKITAYDFSRYGSLDGEITRIGADTITRSERNDEEVFVVEVRTENTMLDGDGIAVEIIPGMITEVDILTGRKSVLDYLIQPVVRVKDRALRE</sequence>
<dbReference type="InterPro" id="IPR006144">
    <property type="entry name" value="Secretion_HlyD_CS"/>
</dbReference>